<sequence length="129" mass="14925">AHPTRRLHPHRVADRRRDHQHPRGDRAPEVQQHQGQGEPERDAQRPAQHRGRPGGVRVREQPVRERGRAQLRLLARRALGGRRHDHRHRVGVVRQGDARPGVPADVRPLHGHRAPRRPGDHRGDHRLQL</sequence>
<proteinExistence type="predicted"/>
<reference evidence="2" key="1">
    <citation type="submission" date="2020-02" db="EMBL/GenBank/DDBJ databases">
        <authorList>
            <person name="Meier V. D."/>
        </authorList>
    </citation>
    <scope>NUCLEOTIDE SEQUENCE</scope>
    <source>
        <strain evidence="2">AVDCRST_MAG11</strain>
    </source>
</reference>
<gene>
    <name evidence="2" type="ORF">AVDCRST_MAG11-1909</name>
</gene>
<protein>
    <submittedName>
        <fullName evidence="2">Uncharacterized protein</fullName>
    </submittedName>
</protein>
<feature type="compositionally biased region" description="Basic and acidic residues" evidence="1">
    <location>
        <begin position="57"/>
        <end position="68"/>
    </location>
</feature>
<accession>A0A6J4KZF7</accession>
<feature type="compositionally biased region" description="Basic residues" evidence="1">
    <location>
        <begin position="1"/>
        <end position="10"/>
    </location>
</feature>
<feature type="compositionally biased region" description="Basic and acidic residues" evidence="1">
    <location>
        <begin position="117"/>
        <end position="129"/>
    </location>
</feature>
<evidence type="ECO:0000256" key="1">
    <source>
        <dbReference type="SAM" id="MobiDB-lite"/>
    </source>
</evidence>
<feature type="region of interest" description="Disordered" evidence="1">
    <location>
        <begin position="1"/>
        <end position="129"/>
    </location>
</feature>
<organism evidence="2">
    <name type="scientific">uncultured Gemmatimonadaceae bacterium</name>
    <dbReference type="NCBI Taxonomy" id="246130"/>
    <lineage>
        <taxon>Bacteria</taxon>
        <taxon>Pseudomonadati</taxon>
        <taxon>Gemmatimonadota</taxon>
        <taxon>Gemmatimonadia</taxon>
        <taxon>Gemmatimonadales</taxon>
        <taxon>Gemmatimonadaceae</taxon>
        <taxon>environmental samples</taxon>
    </lineage>
</organism>
<feature type="non-terminal residue" evidence="2">
    <location>
        <position position="1"/>
    </location>
</feature>
<feature type="compositionally biased region" description="Basic and acidic residues" evidence="1">
    <location>
        <begin position="11"/>
        <end position="28"/>
    </location>
</feature>
<feature type="non-terminal residue" evidence="2">
    <location>
        <position position="129"/>
    </location>
</feature>
<name>A0A6J4KZF7_9BACT</name>
<feature type="compositionally biased region" description="Basic residues" evidence="1">
    <location>
        <begin position="79"/>
        <end position="91"/>
    </location>
</feature>
<dbReference type="AlphaFoldDB" id="A0A6J4KZF7"/>
<evidence type="ECO:0000313" key="2">
    <source>
        <dbReference type="EMBL" id="CAA9318882.1"/>
    </source>
</evidence>
<dbReference type="EMBL" id="CADCTU010000444">
    <property type="protein sequence ID" value="CAA9318882.1"/>
    <property type="molecule type" value="Genomic_DNA"/>
</dbReference>